<dbReference type="NCBIfam" id="TIGR00396">
    <property type="entry name" value="leuS_bact"/>
    <property type="match status" value="1"/>
</dbReference>
<evidence type="ECO:0000256" key="8">
    <source>
        <dbReference type="ARBA" id="ARBA00030520"/>
    </source>
</evidence>
<dbReference type="PANTHER" id="PTHR43740:SF2">
    <property type="entry name" value="LEUCINE--TRNA LIGASE, MITOCHONDRIAL"/>
    <property type="match status" value="1"/>
</dbReference>
<gene>
    <name evidence="16" type="ORF">B0J11DRAFT_528786</name>
</gene>
<evidence type="ECO:0000259" key="12">
    <source>
        <dbReference type="Pfam" id="PF00133"/>
    </source>
</evidence>
<keyword evidence="17" id="KW-1185">Reference proteome</keyword>
<dbReference type="GO" id="GO:0032543">
    <property type="term" value="P:mitochondrial translation"/>
    <property type="evidence" value="ECO:0007669"/>
    <property type="project" value="TreeGrafter"/>
</dbReference>
<dbReference type="Pfam" id="PF08264">
    <property type="entry name" value="Anticodon_1"/>
    <property type="match status" value="1"/>
</dbReference>
<dbReference type="Gene3D" id="3.90.740.10">
    <property type="entry name" value="Valyl/Leucyl/Isoleucyl-tRNA synthetase, editing domain"/>
    <property type="match status" value="1"/>
</dbReference>
<evidence type="ECO:0000259" key="13">
    <source>
        <dbReference type="Pfam" id="PF08264"/>
    </source>
</evidence>
<feature type="region of interest" description="Disordered" evidence="11">
    <location>
        <begin position="1177"/>
        <end position="1211"/>
    </location>
</feature>
<dbReference type="FunFam" id="3.40.50.620:FF:000003">
    <property type="entry name" value="Leucine--tRNA ligase"/>
    <property type="match status" value="1"/>
</dbReference>
<evidence type="ECO:0000256" key="10">
    <source>
        <dbReference type="RuleBase" id="RU363035"/>
    </source>
</evidence>
<evidence type="ECO:0000256" key="11">
    <source>
        <dbReference type="SAM" id="MobiDB-lite"/>
    </source>
</evidence>
<keyword evidence="4 10" id="KW-0547">Nucleotide-binding</keyword>
<evidence type="ECO:0000256" key="5">
    <source>
        <dbReference type="ARBA" id="ARBA00022840"/>
    </source>
</evidence>
<feature type="region of interest" description="Disordered" evidence="11">
    <location>
        <begin position="1316"/>
        <end position="1344"/>
    </location>
</feature>
<evidence type="ECO:0000256" key="6">
    <source>
        <dbReference type="ARBA" id="ARBA00022917"/>
    </source>
</evidence>
<dbReference type="Pfam" id="PF09334">
    <property type="entry name" value="tRNA-synt_1g"/>
    <property type="match status" value="1"/>
</dbReference>
<feature type="domain" description="Leucyl-tRNA synthetase editing" evidence="15">
    <location>
        <begin position="279"/>
        <end position="428"/>
    </location>
</feature>
<name>A0A9P9DUF1_9PLEO</name>
<dbReference type="GO" id="GO:0006429">
    <property type="term" value="P:leucyl-tRNA aminoacylation"/>
    <property type="evidence" value="ECO:0007669"/>
    <property type="project" value="InterPro"/>
</dbReference>
<dbReference type="InterPro" id="IPR002300">
    <property type="entry name" value="aa-tRNA-synth_Ia"/>
</dbReference>
<evidence type="ECO:0000256" key="4">
    <source>
        <dbReference type="ARBA" id="ARBA00022741"/>
    </source>
</evidence>
<protein>
    <recommendedName>
        <fullName evidence="2">leucine--tRNA ligase</fullName>
        <ecNumber evidence="2">6.1.1.4</ecNumber>
    </recommendedName>
    <alternativeName>
        <fullName evidence="8">Leucyl-tRNA synthetase</fullName>
    </alternativeName>
</protein>
<dbReference type="InterPro" id="IPR014729">
    <property type="entry name" value="Rossmann-like_a/b/a_fold"/>
</dbReference>
<dbReference type="InterPro" id="IPR025709">
    <property type="entry name" value="Leu_tRNA-synth_edit"/>
</dbReference>
<evidence type="ECO:0000313" key="16">
    <source>
        <dbReference type="EMBL" id="KAH7125593.1"/>
    </source>
</evidence>
<keyword evidence="3 10" id="KW-0436">Ligase</keyword>
<dbReference type="FunFam" id="1.10.730.10:FF:000002">
    <property type="entry name" value="Leucine--tRNA ligase"/>
    <property type="match status" value="1"/>
</dbReference>
<feature type="compositionally biased region" description="Acidic residues" evidence="11">
    <location>
        <begin position="1316"/>
        <end position="1326"/>
    </location>
</feature>
<feature type="domain" description="Methionyl/Valyl/Leucyl/Isoleucyl-tRNA synthetase anticodon-binding" evidence="13">
    <location>
        <begin position="820"/>
        <end position="958"/>
    </location>
</feature>
<evidence type="ECO:0000256" key="1">
    <source>
        <dbReference type="ARBA" id="ARBA00005594"/>
    </source>
</evidence>
<evidence type="ECO:0000313" key="17">
    <source>
        <dbReference type="Proteomes" id="UP000700596"/>
    </source>
</evidence>
<feature type="domain" description="Methionyl/Leucyl tRNA synthetase" evidence="14">
    <location>
        <begin position="94"/>
        <end position="228"/>
    </location>
</feature>
<feature type="compositionally biased region" description="Basic and acidic residues" evidence="11">
    <location>
        <begin position="1070"/>
        <end position="1086"/>
    </location>
</feature>
<dbReference type="SUPFAM" id="SSF47323">
    <property type="entry name" value="Anticodon-binding domain of a subclass of class I aminoacyl-tRNA synthetases"/>
    <property type="match status" value="1"/>
</dbReference>
<accession>A0A9P9DUF1</accession>
<feature type="region of interest" description="Disordered" evidence="11">
    <location>
        <begin position="1"/>
        <end position="21"/>
    </location>
</feature>
<dbReference type="GO" id="GO:0002161">
    <property type="term" value="F:aminoacyl-tRNA deacylase activity"/>
    <property type="evidence" value="ECO:0007669"/>
    <property type="project" value="InterPro"/>
</dbReference>
<comment type="catalytic activity">
    <reaction evidence="9">
        <text>tRNA(Leu) + L-leucine + ATP = L-leucyl-tRNA(Leu) + AMP + diphosphate</text>
        <dbReference type="Rhea" id="RHEA:11688"/>
        <dbReference type="Rhea" id="RHEA-COMP:9613"/>
        <dbReference type="Rhea" id="RHEA-COMP:9622"/>
        <dbReference type="ChEBI" id="CHEBI:30616"/>
        <dbReference type="ChEBI" id="CHEBI:33019"/>
        <dbReference type="ChEBI" id="CHEBI:57427"/>
        <dbReference type="ChEBI" id="CHEBI:78442"/>
        <dbReference type="ChEBI" id="CHEBI:78494"/>
        <dbReference type="ChEBI" id="CHEBI:456215"/>
        <dbReference type="EC" id="6.1.1.4"/>
    </reaction>
</comment>
<evidence type="ECO:0000256" key="9">
    <source>
        <dbReference type="ARBA" id="ARBA00047469"/>
    </source>
</evidence>
<dbReference type="SUPFAM" id="SSF52374">
    <property type="entry name" value="Nucleotidylyl transferase"/>
    <property type="match status" value="1"/>
</dbReference>
<reference evidence="16" key="1">
    <citation type="journal article" date="2021" name="Nat. Commun.">
        <title>Genetic determinants of endophytism in the Arabidopsis root mycobiome.</title>
        <authorList>
            <person name="Mesny F."/>
            <person name="Miyauchi S."/>
            <person name="Thiergart T."/>
            <person name="Pickel B."/>
            <person name="Atanasova L."/>
            <person name="Karlsson M."/>
            <person name="Huettel B."/>
            <person name="Barry K.W."/>
            <person name="Haridas S."/>
            <person name="Chen C."/>
            <person name="Bauer D."/>
            <person name="Andreopoulos W."/>
            <person name="Pangilinan J."/>
            <person name="LaButti K."/>
            <person name="Riley R."/>
            <person name="Lipzen A."/>
            <person name="Clum A."/>
            <person name="Drula E."/>
            <person name="Henrissat B."/>
            <person name="Kohler A."/>
            <person name="Grigoriev I.V."/>
            <person name="Martin F.M."/>
            <person name="Hacquard S."/>
        </authorList>
    </citation>
    <scope>NUCLEOTIDE SEQUENCE</scope>
    <source>
        <strain evidence="16">MPI-CAGE-CH-0243</strain>
    </source>
</reference>
<evidence type="ECO:0000256" key="2">
    <source>
        <dbReference type="ARBA" id="ARBA00013164"/>
    </source>
</evidence>
<dbReference type="OrthoDB" id="15954at2759"/>
<comment type="caution">
    <text evidence="16">The sequence shown here is derived from an EMBL/GenBank/DDBJ whole genome shotgun (WGS) entry which is preliminary data.</text>
</comment>
<feature type="domain" description="Aminoacyl-tRNA synthetase class Ia" evidence="12">
    <location>
        <begin position="492"/>
        <end position="652"/>
    </location>
</feature>
<dbReference type="Gene3D" id="1.10.730.10">
    <property type="entry name" value="Isoleucyl-tRNA Synthetase, Domain 1"/>
    <property type="match status" value="3"/>
</dbReference>
<dbReference type="GO" id="GO:0005739">
    <property type="term" value="C:mitochondrion"/>
    <property type="evidence" value="ECO:0007669"/>
    <property type="project" value="TreeGrafter"/>
</dbReference>
<dbReference type="Pfam" id="PF00133">
    <property type="entry name" value="tRNA-synt_1"/>
    <property type="match status" value="1"/>
</dbReference>
<dbReference type="InterPro" id="IPR002302">
    <property type="entry name" value="Leu-tRNA-ligase"/>
</dbReference>
<dbReference type="GO" id="GO:0005524">
    <property type="term" value="F:ATP binding"/>
    <property type="evidence" value="ECO:0007669"/>
    <property type="project" value="UniProtKB-KW"/>
</dbReference>
<evidence type="ECO:0000256" key="3">
    <source>
        <dbReference type="ARBA" id="ARBA00022598"/>
    </source>
</evidence>
<dbReference type="Pfam" id="PF13603">
    <property type="entry name" value="tRNA-synt_1_2"/>
    <property type="match status" value="1"/>
</dbReference>
<dbReference type="InterPro" id="IPR001412">
    <property type="entry name" value="aa-tRNA-synth_I_CS"/>
</dbReference>
<evidence type="ECO:0000256" key="7">
    <source>
        <dbReference type="ARBA" id="ARBA00023146"/>
    </source>
</evidence>
<evidence type="ECO:0000259" key="15">
    <source>
        <dbReference type="Pfam" id="PF13603"/>
    </source>
</evidence>
<dbReference type="InterPro" id="IPR013155">
    <property type="entry name" value="M/V/L/I-tRNA-synth_anticd-bd"/>
</dbReference>
<dbReference type="InterPro" id="IPR009008">
    <property type="entry name" value="Val/Leu/Ile-tRNA-synth_edit"/>
</dbReference>
<dbReference type="PROSITE" id="PS00178">
    <property type="entry name" value="AA_TRNA_LIGASE_I"/>
    <property type="match status" value="1"/>
</dbReference>
<proteinExistence type="inferred from homology"/>
<dbReference type="EMBL" id="JAGMWT010000007">
    <property type="protein sequence ID" value="KAH7125593.1"/>
    <property type="molecule type" value="Genomic_DNA"/>
</dbReference>
<keyword evidence="7 10" id="KW-0030">Aminoacyl-tRNA synthetase</keyword>
<dbReference type="GO" id="GO:0004823">
    <property type="term" value="F:leucine-tRNA ligase activity"/>
    <property type="evidence" value="ECO:0007669"/>
    <property type="project" value="UniProtKB-EC"/>
</dbReference>
<dbReference type="InterPro" id="IPR015413">
    <property type="entry name" value="Methionyl/Leucyl_tRNA_Synth"/>
</dbReference>
<keyword evidence="5 10" id="KW-0067">ATP-binding</keyword>
<dbReference type="Proteomes" id="UP000700596">
    <property type="component" value="Unassembled WGS sequence"/>
</dbReference>
<dbReference type="Gene3D" id="3.40.50.620">
    <property type="entry name" value="HUPs"/>
    <property type="match status" value="2"/>
</dbReference>
<dbReference type="PANTHER" id="PTHR43740">
    <property type="entry name" value="LEUCYL-TRNA SYNTHETASE"/>
    <property type="match status" value="1"/>
</dbReference>
<comment type="similarity">
    <text evidence="1 10">Belongs to the class-I aminoacyl-tRNA synthetase family.</text>
</comment>
<sequence length="1382" mass="155801">MLRHRLHPLGRPPTVPRLSLSSPSRCLHTLRYPAPERDTPKFPTLDQKWQKYWKGLGPHDSPQWRLRERSGLQGHDDQADYQTNGKGKAFVLPMFPYPSGTLHLGHLRNYTVSDVLARFKHMDGYEVTHPIGWDAFGLPAENAAIERGIHPEKWTSMNIAAMKKQLEIMGGRWDWDREFRTCDPEFYKHTQRIFLKLFEQGLAYQAESMVNYDPVDKTVLANEQVDANGCSWRSGAKVEKVMLKQWFLNIKAFQEPLLNDLDLLADQGRWPERVIAMQKNWLGRSRGTTLWFDVNFVDQNRSFTPVNVFTTRADTVFGAQYIALSLKHPIVQSLANEDESLRAFVERAQQLPEDSKEGYLLRGIAAKNPVSKILDWAQDDLPVFVAPYVLPDYGSGAVMGVPGHDTRDHAFWRANAGDKPVQRVIAPDLIRETSGPLLAGSEDDVPTTQKGFISKHVPLFGGLESDSAVSALLERFKLLNVPASQTENWRLKNWLISRQRYWGTPIPIIHCKSCGPVAAPKLPVTLPHLSDESFQGKTGNPLADHENWKNTTCPKCKAPAEKETDTMDTFMDSSWYFFRFLDPKNEEFPFSATKANGGMPVDLYIGGVEHAILHLLYARFITKFLAKTGDWPASKRFKAEPFRKLITQGMVHGQTYSDPHTGRFLRPEEVDVSDPSAPIIKASGETPNVSFEKMSKSKYNGVDPQETIAKYGADVTRAHMLFQAPVTDVLQWDETKITGVERWLTRVLKLSAARWMPPHFLKRFNPPADLDAPLLKVLHTLYHQGRLNVTGPGSGSGSGSGMQLETDRLVGALLDSEQQFWLQTQRIIASVTASYSESYSLNTIISDLMTLTNLIWDLKHTSDALAHLRYLATCHLLRMLAPIAPAVAEEGWALLHSITAERVTNLNKTHPLFEGGGPSIFAFPFPKAEVGLEATLERSIDCTVQIDGKVKFTVRIRPIPSLEYTPSARSYRKEAAHVLPQILETSYGRQWLDKSEGKLWKATSTSSVHNLSPLIPKDWNFIIARQGKIINFISPRKLIDGKLVVDPLVRAIIQARHGDEAEAAAIQELKEAAAEQDAAKSKKETAEPSDEDSPWHPLTRKEMIHNTRLHLEKSRRLVQAEAVVQEEERWATLVKDIDPTLLPSYMPHHVYPAELKNVAPMYGKGYAKYYRDIMNSSPPSSQAATTPFDQLPAAPESDRASPRTGKGMPSDDVEAYIIPVPTLIPRSQVIENLQPGDSEKNRRWIRQRYFACLPSDLVIFNKNKPIITGVWRRALNWRVRVVIARKYGKLIVGEKGGEDSEDGTMADSKILADVEEGDSDGEDEVEMDGKGKATPRWTPFTEEEERECEELVERVAGIWEETIVRWRGFATVEKAWDVKGGD</sequence>
<dbReference type="InterPro" id="IPR009080">
    <property type="entry name" value="tRNAsynth_Ia_anticodon-bd"/>
</dbReference>
<evidence type="ECO:0000259" key="14">
    <source>
        <dbReference type="Pfam" id="PF09334"/>
    </source>
</evidence>
<dbReference type="EC" id="6.1.1.4" evidence="2"/>
<dbReference type="PRINTS" id="PR00985">
    <property type="entry name" value="TRNASYNTHLEU"/>
</dbReference>
<keyword evidence="6 10" id="KW-0648">Protein biosynthesis</keyword>
<dbReference type="SUPFAM" id="SSF50677">
    <property type="entry name" value="ValRS/IleRS/LeuRS editing domain"/>
    <property type="match status" value="1"/>
</dbReference>
<organism evidence="16 17">
    <name type="scientific">Dendryphion nanum</name>
    <dbReference type="NCBI Taxonomy" id="256645"/>
    <lineage>
        <taxon>Eukaryota</taxon>
        <taxon>Fungi</taxon>
        <taxon>Dikarya</taxon>
        <taxon>Ascomycota</taxon>
        <taxon>Pezizomycotina</taxon>
        <taxon>Dothideomycetes</taxon>
        <taxon>Pleosporomycetidae</taxon>
        <taxon>Pleosporales</taxon>
        <taxon>Torulaceae</taxon>
        <taxon>Dendryphion</taxon>
    </lineage>
</organism>
<feature type="region of interest" description="Disordered" evidence="11">
    <location>
        <begin position="1070"/>
        <end position="1097"/>
    </location>
</feature>